<comment type="caution">
    <text evidence="1">The sequence shown here is derived from an EMBL/GenBank/DDBJ whole genome shotgun (WGS) entry which is preliminary data.</text>
</comment>
<reference evidence="1 2" key="1">
    <citation type="submission" date="2010-02" db="EMBL/GenBank/DDBJ databases">
        <authorList>
            <person name="Weinstock G."/>
            <person name="Sodergren E."/>
            <person name="Clifton S."/>
            <person name="Fulton L."/>
            <person name="Fulton B."/>
            <person name="Courtney L."/>
            <person name="Fronick C."/>
            <person name="Harrison M."/>
            <person name="Strong C."/>
            <person name="Farmer C."/>
            <person name="Delahaunty K."/>
            <person name="Markovic C."/>
            <person name="Hall O."/>
            <person name="Minx P."/>
            <person name="Tomlinson C."/>
            <person name="Mitreva M."/>
            <person name="Nelson J."/>
            <person name="Hou S."/>
            <person name="Wollam A."/>
            <person name="Pepin K.H."/>
            <person name="Johnson M."/>
            <person name="Bhonagiri V."/>
            <person name="Zhang X."/>
            <person name="Suruliraj S."/>
            <person name="Warren W."/>
            <person name="Chinwalla A."/>
            <person name="Mardis E.R."/>
            <person name="Wilson R.K."/>
        </authorList>
    </citation>
    <scope>NUCLEOTIDE SEQUENCE [LARGE SCALE GENOMIC DNA]</scope>
    <source>
        <strain evidence="1 2">ATCC 23685</strain>
    </source>
</reference>
<proteinExistence type="predicted"/>
<organism evidence="1 2">
    <name type="scientific">Edwardsiella tarda ATCC 23685</name>
    <dbReference type="NCBI Taxonomy" id="500638"/>
    <lineage>
        <taxon>Bacteria</taxon>
        <taxon>Pseudomonadati</taxon>
        <taxon>Pseudomonadota</taxon>
        <taxon>Gammaproteobacteria</taxon>
        <taxon>Enterobacterales</taxon>
        <taxon>Hafniaceae</taxon>
        <taxon>Edwardsiella</taxon>
    </lineage>
</organism>
<sequence length="52" mass="5990">MKCERVQKAIYGFIVWRRRRSSLGMGMGMGMGMVGEEGKKAQKNNRQLYFAC</sequence>
<dbReference type="Proteomes" id="UP000003692">
    <property type="component" value="Unassembled WGS sequence"/>
</dbReference>
<accession>D4F2U2</accession>
<dbReference type="AlphaFoldDB" id="D4F2U2"/>
<protein>
    <submittedName>
        <fullName evidence="1">Uncharacterized protein</fullName>
    </submittedName>
</protein>
<name>D4F2U2_EDWTA</name>
<evidence type="ECO:0000313" key="1">
    <source>
        <dbReference type="EMBL" id="EFE23938.1"/>
    </source>
</evidence>
<evidence type="ECO:0000313" key="2">
    <source>
        <dbReference type="Proteomes" id="UP000003692"/>
    </source>
</evidence>
<gene>
    <name evidence="1" type="ORF">EDWATA_01043</name>
</gene>
<dbReference type="EMBL" id="ADGK01000045">
    <property type="protein sequence ID" value="EFE23938.1"/>
    <property type="molecule type" value="Genomic_DNA"/>
</dbReference>
<dbReference type="HOGENOM" id="CLU_3079344_0_0_6"/>